<keyword evidence="4" id="KW-1185">Reference proteome</keyword>
<proteinExistence type="predicted"/>
<name>A0ABW9G852_9GAMM</name>
<organism evidence="3 4">
    <name type="scientific">Celerinatantimonas yamalensis</name>
    <dbReference type="NCBI Taxonomy" id="559956"/>
    <lineage>
        <taxon>Bacteria</taxon>
        <taxon>Pseudomonadati</taxon>
        <taxon>Pseudomonadota</taxon>
        <taxon>Gammaproteobacteria</taxon>
        <taxon>Celerinatantimonadaceae</taxon>
        <taxon>Celerinatantimonas</taxon>
    </lineage>
</organism>
<dbReference type="InterPro" id="IPR029787">
    <property type="entry name" value="Nucleotide_cyclase"/>
</dbReference>
<keyword evidence="3" id="KW-0808">Transferase</keyword>
<dbReference type="GO" id="GO:0052621">
    <property type="term" value="F:diguanylate cyclase activity"/>
    <property type="evidence" value="ECO:0007669"/>
    <property type="project" value="UniProtKB-EC"/>
</dbReference>
<dbReference type="Proteomes" id="UP001629953">
    <property type="component" value="Unassembled WGS sequence"/>
</dbReference>
<evidence type="ECO:0000313" key="3">
    <source>
        <dbReference type="EMBL" id="MFM2485866.1"/>
    </source>
</evidence>
<evidence type="ECO:0000313" key="4">
    <source>
        <dbReference type="Proteomes" id="UP001629953"/>
    </source>
</evidence>
<dbReference type="PROSITE" id="PS50887">
    <property type="entry name" value="GGDEF"/>
    <property type="match status" value="1"/>
</dbReference>
<dbReference type="SUPFAM" id="SSF55073">
    <property type="entry name" value="Nucleotide cyclase"/>
    <property type="match status" value="1"/>
</dbReference>
<dbReference type="NCBIfam" id="TIGR00254">
    <property type="entry name" value="GGDEF"/>
    <property type="match status" value="1"/>
</dbReference>
<sequence>MDWIQNKESYQRWKYQQPEQYQCHKALTADQQLTIIEHLQNTQMLDELFYQFIDHLSEYVPFTSVVFRFETHCFQTQEINADDYSYSVHLNNSQVTGQLIITNRTQWSAKLLSYIHRFVRLLEIALPKVQQIARLQYQLSHDHLTEVYSRQEFDTHLAQVIAQNERIHTGLQLLVCDIDRFKQINDLYGHLKGDKALRHIAYGLTHACRQGDHLSRIGGDEFAVILSPASPTSSLKVIERIKHWLIDNPLLPDIPLSLSCGYATWHPTMKGADLIHHADLAMYRHKIAS</sequence>
<dbReference type="RefSeq" id="WP_408624115.1">
    <property type="nucleotide sequence ID" value="NZ_JBEQCT010000005.1"/>
</dbReference>
<dbReference type="Pfam" id="PF00990">
    <property type="entry name" value="GGDEF"/>
    <property type="match status" value="1"/>
</dbReference>
<dbReference type="SMART" id="SM00267">
    <property type="entry name" value="GGDEF"/>
    <property type="match status" value="1"/>
</dbReference>
<dbReference type="EC" id="2.7.7.65" evidence="1"/>
<dbReference type="PANTHER" id="PTHR45138">
    <property type="entry name" value="REGULATORY COMPONENTS OF SENSORY TRANSDUCTION SYSTEM"/>
    <property type="match status" value="1"/>
</dbReference>
<dbReference type="CDD" id="cd01949">
    <property type="entry name" value="GGDEF"/>
    <property type="match status" value="1"/>
</dbReference>
<feature type="domain" description="GGDEF" evidence="2">
    <location>
        <begin position="169"/>
        <end position="289"/>
    </location>
</feature>
<dbReference type="PANTHER" id="PTHR45138:SF24">
    <property type="entry name" value="DIGUANYLATE CYCLASE DGCC-RELATED"/>
    <property type="match status" value="1"/>
</dbReference>
<dbReference type="Gene3D" id="3.30.70.270">
    <property type="match status" value="1"/>
</dbReference>
<protein>
    <recommendedName>
        <fullName evidence="1">diguanylate cyclase</fullName>
        <ecNumber evidence="1">2.7.7.65</ecNumber>
    </recommendedName>
</protein>
<evidence type="ECO:0000259" key="2">
    <source>
        <dbReference type="PROSITE" id="PS50887"/>
    </source>
</evidence>
<accession>A0ABW9G852</accession>
<reference evidence="3 4" key="1">
    <citation type="journal article" date="2013" name="Int. J. Syst. Evol. Microbiol.">
        <title>Celerinatantimonas yamalensis sp. nov., a cold-adapted diazotrophic bacterium from a cold permafrost brine.</title>
        <authorList>
            <person name="Shcherbakova V."/>
            <person name="Chuvilskaya N."/>
            <person name="Rivkina E."/>
            <person name="Demidov N."/>
            <person name="Uchaeva V."/>
            <person name="Suetin S."/>
            <person name="Suzina N."/>
            <person name="Gilichinsky D."/>
        </authorList>
    </citation>
    <scope>NUCLEOTIDE SEQUENCE [LARGE SCALE GENOMIC DNA]</scope>
    <source>
        <strain evidence="3 4">C7</strain>
    </source>
</reference>
<comment type="caution">
    <text evidence="3">The sequence shown here is derived from an EMBL/GenBank/DDBJ whole genome shotgun (WGS) entry which is preliminary data.</text>
</comment>
<evidence type="ECO:0000256" key="1">
    <source>
        <dbReference type="ARBA" id="ARBA00012528"/>
    </source>
</evidence>
<dbReference type="InterPro" id="IPR043128">
    <property type="entry name" value="Rev_trsase/Diguanyl_cyclase"/>
</dbReference>
<dbReference type="InterPro" id="IPR000160">
    <property type="entry name" value="GGDEF_dom"/>
</dbReference>
<keyword evidence="3" id="KW-0548">Nucleotidyltransferase</keyword>
<gene>
    <name evidence="3" type="ORF">ABUE30_12505</name>
</gene>
<dbReference type="EMBL" id="JBEQCT010000005">
    <property type="protein sequence ID" value="MFM2485866.1"/>
    <property type="molecule type" value="Genomic_DNA"/>
</dbReference>
<dbReference type="InterPro" id="IPR050469">
    <property type="entry name" value="Diguanylate_Cyclase"/>
</dbReference>